<proteinExistence type="predicted"/>
<dbReference type="EMBL" id="FOLG01000006">
    <property type="protein sequence ID" value="SFC58439.1"/>
    <property type="molecule type" value="Genomic_DNA"/>
</dbReference>
<accession>A0A1I1KC18</accession>
<evidence type="ECO:0000313" key="2">
    <source>
        <dbReference type="Proteomes" id="UP000198728"/>
    </source>
</evidence>
<dbReference type="STRING" id="441112.SAMN04488094_106152"/>
<sequence>MSVSDDLERKLERLASAGSSAASGRTLTPLGGRTLLATLLLEIDETVLADRFRVANTAGREILVVAHNRRLLQVRAPESRQLVGGPDSILWQPTDEPDPENVAFLRNFLEGFIADSDRLQIFAAPKGAQGGSDFGISAKRLAEEWDVALLPPAERPLVEVLDAIMSENKEQIVTWVRRIDGQTECGGDATLFEPTETLAQTLEREVFATSPALPNLSRDRCVFTLDTFGKAGNGVIFAAFEGILVTLLVRPSGLVRLARDLQETLHGWYGVKPTPV</sequence>
<dbReference type="AlphaFoldDB" id="A0A1I1KC18"/>
<dbReference type="Proteomes" id="UP000198728">
    <property type="component" value="Unassembled WGS sequence"/>
</dbReference>
<dbReference type="OrthoDB" id="7845359at2"/>
<evidence type="ECO:0000313" key="1">
    <source>
        <dbReference type="EMBL" id="SFC58439.1"/>
    </source>
</evidence>
<keyword evidence="2" id="KW-1185">Reference proteome</keyword>
<name>A0A1I1KC18_9RHOB</name>
<organism evidence="1 2">
    <name type="scientific">Tropicimonas isoalkanivorans</name>
    <dbReference type="NCBI Taxonomy" id="441112"/>
    <lineage>
        <taxon>Bacteria</taxon>
        <taxon>Pseudomonadati</taxon>
        <taxon>Pseudomonadota</taxon>
        <taxon>Alphaproteobacteria</taxon>
        <taxon>Rhodobacterales</taxon>
        <taxon>Roseobacteraceae</taxon>
        <taxon>Tropicimonas</taxon>
    </lineage>
</organism>
<reference evidence="1 2" key="1">
    <citation type="submission" date="2016-10" db="EMBL/GenBank/DDBJ databases">
        <authorList>
            <person name="de Groot N.N."/>
        </authorList>
    </citation>
    <scope>NUCLEOTIDE SEQUENCE [LARGE SCALE GENOMIC DNA]</scope>
    <source>
        <strain evidence="1 2">DSM 19548</strain>
    </source>
</reference>
<protein>
    <submittedName>
        <fullName evidence="1">Uncharacterized protein</fullName>
    </submittedName>
</protein>
<gene>
    <name evidence="1" type="ORF">SAMN04488094_106152</name>
</gene>
<dbReference type="RefSeq" id="WP_093360956.1">
    <property type="nucleotide sequence ID" value="NZ_FOLG01000006.1"/>
</dbReference>